<sequence length="472" mass="54526">MNYLKVSIRAVLAGTVFTSLSLAADTNRALDAWKAYAAQSGNPDHARWVEEISKPEALRLAKEWSELRGYDAYDLIDKAEIPADLKPGLKITKDNADKYPWLKDYLPAEHLAALTSDWGNIAEITIVPTNTYYMHEGYLKGTRELKEKGVEIQISDKGELLYPDGSYALMSGAAATAIPFLDPKNGLELNWDYVAHSVGTDTLDFEPIHMRACTPDGKIDVDYKADLWWWHYHNRQNVGPMGEIEGKEDYIEGGSIFFKEPYDIRGLAGVRQRYPEAGKPDDFKVFIPSLRRTRTLTGSDAQDPIASGLELTWDDWRAYWSKTDVDNFEYKMVGQGFILASPEVGYVYDSMVWTENACNVKSLELELRPVWIFDIIDKTGKYMYSKRRTWVDKEFYYMQYHMTWDPRGNPLRNWDDVRAWRPSVGDAQWKSVIVNNYVTKRFSSLNMDSQWEDREDRVSEEMFDVDQLRDYQ</sequence>
<comment type="caution">
    <text evidence="2">The sequence shown here is derived from an EMBL/GenBank/DDBJ whole genome shotgun (WGS) entry which is preliminary data.</text>
</comment>
<dbReference type="CDD" id="cd16329">
    <property type="entry name" value="LolA_like"/>
    <property type="match status" value="1"/>
</dbReference>
<keyword evidence="1" id="KW-0732">Signal</keyword>
<dbReference type="EMBL" id="SHNP01000008">
    <property type="protein sequence ID" value="MCX2975463.1"/>
    <property type="molecule type" value="Genomic_DNA"/>
</dbReference>
<reference evidence="2" key="1">
    <citation type="submission" date="2019-02" db="EMBL/GenBank/DDBJ databases">
        <authorList>
            <person name="Li S.-H."/>
        </authorList>
    </citation>
    <scope>NUCLEOTIDE SEQUENCE</scope>
    <source>
        <strain evidence="2">IMCC8485</strain>
    </source>
</reference>
<dbReference type="Pfam" id="PF07044">
    <property type="entry name" value="DUF1329"/>
    <property type="match status" value="1"/>
</dbReference>
<feature type="chain" id="PRO_5046861797" evidence="1">
    <location>
        <begin position="24"/>
        <end position="472"/>
    </location>
</feature>
<protein>
    <submittedName>
        <fullName evidence="2">DUF1329 domain-containing protein</fullName>
    </submittedName>
</protein>
<proteinExistence type="predicted"/>
<evidence type="ECO:0000313" key="3">
    <source>
        <dbReference type="Proteomes" id="UP001143307"/>
    </source>
</evidence>
<keyword evidence="3" id="KW-1185">Reference proteome</keyword>
<evidence type="ECO:0000313" key="2">
    <source>
        <dbReference type="EMBL" id="MCX2975463.1"/>
    </source>
</evidence>
<dbReference type="RefSeq" id="WP_279254102.1">
    <property type="nucleotide sequence ID" value="NZ_SHNP01000008.1"/>
</dbReference>
<organism evidence="2 3">
    <name type="scientific">Candidatus Seongchinamella marina</name>
    <dbReference type="NCBI Taxonomy" id="2518990"/>
    <lineage>
        <taxon>Bacteria</taxon>
        <taxon>Pseudomonadati</taxon>
        <taxon>Pseudomonadota</taxon>
        <taxon>Gammaproteobacteria</taxon>
        <taxon>Cellvibrionales</taxon>
        <taxon>Halieaceae</taxon>
        <taxon>Seongchinamella</taxon>
    </lineage>
</organism>
<feature type="signal peptide" evidence="1">
    <location>
        <begin position="1"/>
        <end position="23"/>
    </location>
</feature>
<evidence type="ECO:0000256" key="1">
    <source>
        <dbReference type="SAM" id="SignalP"/>
    </source>
</evidence>
<accession>A0ABT3SZN7</accession>
<name>A0ABT3SZN7_9GAMM</name>
<dbReference type="Gene3D" id="2.50.20.10">
    <property type="entry name" value="Lipoprotein localisation LolA/LolB/LppX"/>
    <property type="match status" value="1"/>
</dbReference>
<dbReference type="Proteomes" id="UP001143307">
    <property type="component" value="Unassembled WGS sequence"/>
</dbReference>
<gene>
    <name evidence="2" type="ORF">EYC87_17930</name>
</gene>
<dbReference type="InterPro" id="IPR010752">
    <property type="entry name" value="DUF1329"/>
</dbReference>